<dbReference type="InterPro" id="IPR018652">
    <property type="entry name" value="DUF2082_NA-bd_Znr"/>
</dbReference>
<evidence type="ECO:0000313" key="1">
    <source>
        <dbReference type="EMBL" id="GEN34094.1"/>
    </source>
</evidence>
<comment type="caution">
    <text evidence="1">The sequence shown here is derived from an EMBL/GenBank/DDBJ whole genome shotgun (WGS) entry which is preliminary data.</text>
</comment>
<dbReference type="OrthoDB" id="6293663at2"/>
<keyword evidence="2" id="KW-1185">Reference proteome</keyword>
<dbReference type="AlphaFoldDB" id="A0A511V590"/>
<gene>
    <name evidence="1" type="primary">ypzJ</name>
    <name evidence="1" type="ORF">ADA01nite_15540</name>
</gene>
<organism evidence="1 2">
    <name type="scientific">Aneurinibacillus danicus</name>
    <dbReference type="NCBI Taxonomy" id="267746"/>
    <lineage>
        <taxon>Bacteria</taxon>
        <taxon>Bacillati</taxon>
        <taxon>Bacillota</taxon>
        <taxon>Bacilli</taxon>
        <taxon>Bacillales</taxon>
        <taxon>Paenibacillaceae</taxon>
        <taxon>Aneurinibacillus group</taxon>
        <taxon>Aneurinibacillus</taxon>
    </lineage>
</organism>
<dbReference type="Pfam" id="PF09855">
    <property type="entry name" value="Zn_ribbon_13"/>
    <property type="match status" value="1"/>
</dbReference>
<accession>A0A511V590</accession>
<dbReference type="Proteomes" id="UP000321157">
    <property type="component" value="Unassembled WGS sequence"/>
</dbReference>
<name>A0A511V590_9BACL</name>
<dbReference type="RefSeq" id="WP_146809375.1">
    <property type="nucleotide sequence ID" value="NZ_BJXX01000063.1"/>
</dbReference>
<evidence type="ECO:0008006" key="3">
    <source>
        <dbReference type="Google" id="ProtNLM"/>
    </source>
</evidence>
<evidence type="ECO:0000313" key="2">
    <source>
        <dbReference type="Proteomes" id="UP000321157"/>
    </source>
</evidence>
<protein>
    <recommendedName>
        <fullName evidence="3">Nucleic acid-binding protein</fullName>
    </recommendedName>
</protein>
<dbReference type="EMBL" id="BJXX01000063">
    <property type="protein sequence ID" value="GEN34094.1"/>
    <property type="molecule type" value="Genomic_DNA"/>
</dbReference>
<sequence>MEENKKKKGCPKCGCEKVNQSEIATTGTGLSKLFDIQHNQFKVVSCANCGYSEFYNMRSSGAMNVLDFFFGG</sequence>
<reference evidence="1 2" key="1">
    <citation type="submission" date="2019-07" db="EMBL/GenBank/DDBJ databases">
        <title>Whole genome shotgun sequence of Aneurinibacillus danicus NBRC 102444.</title>
        <authorList>
            <person name="Hosoyama A."/>
            <person name="Uohara A."/>
            <person name="Ohji S."/>
            <person name="Ichikawa N."/>
        </authorList>
    </citation>
    <scope>NUCLEOTIDE SEQUENCE [LARGE SCALE GENOMIC DNA]</scope>
    <source>
        <strain evidence="1 2">NBRC 102444</strain>
    </source>
</reference>
<proteinExistence type="predicted"/>